<comment type="caution">
    <text evidence="2">The sequence shown here is derived from an EMBL/GenBank/DDBJ whole genome shotgun (WGS) entry which is preliminary data.</text>
</comment>
<dbReference type="Proteomes" id="UP000308114">
    <property type="component" value="Unassembled WGS sequence"/>
</dbReference>
<dbReference type="SUPFAM" id="SSF52540">
    <property type="entry name" value="P-loop containing nucleoside triphosphate hydrolases"/>
    <property type="match status" value="1"/>
</dbReference>
<evidence type="ECO:0000259" key="1">
    <source>
        <dbReference type="Pfam" id="PF04851"/>
    </source>
</evidence>
<dbReference type="InterPro" id="IPR006935">
    <property type="entry name" value="Helicase/UvrB_N"/>
</dbReference>
<sequence length="786" mass="89300">MTLELLPFQIKASTTITERFVKYIEDPLTITRTKNVPFYQNLSSITGSGKTLILADSIAQVRSTLPIEPIVLWLSKGRVVVWQTYYNLMSGKYANLLDGFEIKPLLDCKPWDIERTDRGLVLVATIGKFNQKDKEKGDRKIYQVELDSADKSLWDLLKQRRDSEGRRRPFVIIYDEGHNLSNQQTELLLELEPDALIAASATLRIPEALKRTIDRLQQDKGWNESDFVTSVKSSEVVNSHLVKQNILLGGYVTPMEIAIDDMLEQMDKVKTSAIELGLSFTPKSIYVSNTNVVSGLSKDSEDKPFNERSARPILIWRYLVEYKGIDPSDIAVYCDLKFSSKQPAPKNFNLFSGGDADYDNFISGNYKHVIFNLSLQEGWDDPEVYFAYIDKDMGSKDQVTQIIGRVLRQPGREHYPNPELNTAHFYIRTDEKSVFEQVLIEVESKLIAESPEINLTVYKGGSKSDKKPTLLPRKERFVPEVSIYSANAQVPIKQIIEQIHDYTDDHVNTVGKGGRIQILQTIGTNNGQREEWVEIEHSNRVTARWVFVREIYKYQHKAVNLCDIENPKFDALIEYSSRAADHIREAARKVAKAYIDHSVVIHSDLSIYKVPEAAVQPSEIMKFKNAVHEGYSGLNKLEKKFATAIDATKRIWFRNPSRGFFEIPLLDMGGTNHFNPDFIVWADNAIVAIDTKGDHLIVGDAGRKLLDLKKHGNGPDIRIRLITEGRWNIQIQKEDNIGYTVWILRNGKAYPLHCEDVNGAVKNCLAPEGTTLEGIIAAESYGSYNY</sequence>
<dbReference type="EMBL" id="PNXQ01000005">
    <property type="protein sequence ID" value="TKH46005.1"/>
    <property type="molecule type" value="Genomic_DNA"/>
</dbReference>
<dbReference type="GO" id="GO:0003677">
    <property type="term" value="F:DNA binding"/>
    <property type="evidence" value="ECO:0007669"/>
    <property type="project" value="InterPro"/>
</dbReference>
<organism evidence="2 3">
    <name type="scientific">Paenibacillus terrae</name>
    <dbReference type="NCBI Taxonomy" id="159743"/>
    <lineage>
        <taxon>Bacteria</taxon>
        <taxon>Bacillati</taxon>
        <taxon>Bacillota</taxon>
        <taxon>Bacilli</taxon>
        <taxon>Bacillales</taxon>
        <taxon>Paenibacillaceae</taxon>
        <taxon>Paenibacillus</taxon>
    </lineage>
</organism>
<dbReference type="AlphaFoldDB" id="A0A4U2Q1Q9"/>
<reference evidence="2 3" key="1">
    <citation type="submission" date="2018-01" db="EMBL/GenBank/DDBJ databases">
        <title>Bacillales members from the olive rhizosphere are effective biological control agents against Verticillium dahliae.</title>
        <authorList>
            <person name="Gomez-Lama C."/>
            <person name="Legarda G."/>
            <person name="Ruano-Rosa D."/>
            <person name="Pizarro-Tobias P."/>
            <person name="Valverde-Corredor A."/>
            <person name="Niqui J.L."/>
            <person name="Trivino J.C."/>
            <person name="Roca A."/>
            <person name="Mercado-Blanco J."/>
        </authorList>
    </citation>
    <scope>NUCLEOTIDE SEQUENCE [LARGE SCALE GENOMIC DNA]</scope>
    <source>
        <strain evidence="2 3">PIC167</strain>
    </source>
</reference>
<proteinExistence type="predicted"/>
<dbReference type="GO" id="GO:0005524">
    <property type="term" value="F:ATP binding"/>
    <property type="evidence" value="ECO:0007669"/>
    <property type="project" value="InterPro"/>
</dbReference>
<gene>
    <name evidence="2" type="ORF">C1I60_06130</name>
</gene>
<accession>A0A4U2Q1Q9</accession>
<name>A0A4U2Q1Q9_9BACL</name>
<protein>
    <recommendedName>
        <fullName evidence="1">Helicase/UvrB N-terminal domain-containing protein</fullName>
    </recommendedName>
</protein>
<dbReference type="GO" id="GO:0016787">
    <property type="term" value="F:hydrolase activity"/>
    <property type="evidence" value="ECO:0007669"/>
    <property type="project" value="InterPro"/>
</dbReference>
<evidence type="ECO:0000313" key="3">
    <source>
        <dbReference type="Proteomes" id="UP000308114"/>
    </source>
</evidence>
<dbReference type="Gene3D" id="3.40.50.300">
    <property type="entry name" value="P-loop containing nucleotide triphosphate hydrolases"/>
    <property type="match status" value="2"/>
</dbReference>
<dbReference type="Pfam" id="PF04851">
    <property type="entry name" value="ResIII"/>
    <property type="match status" value="1"/>
</dbReference>
<feature type="domain" description="Helicase/UvrB N-terminal" evidence="1">
    <location>
        <begin position="3"/>
        <end position="203"/>
    </location>
</feature>
<evidence type="ECO:0000313" key="2">
    <source>
        <dbReference type="EMBL" id="TKH46005.1"/>
    </source>
</evidence>
<dbReference type="InterPro" id="IPR027417">
    <property type="entry name" value="P-loop_NTPase"/>
</dbReference>